<evidence type="ECO:0000313" key="2">
    <source>
        <dbReference type="Proteomes" id="UP000230161"/>
    </source>
</evidence>
<sequence length="173" mass="18947">MKEGREILTEAERSKLTSFGLPAFVSGNTNTSRVGLSTQSRDGVMDVIEMAYVRTRGHRVDTTVQPSVWTWRKDRLHGTDPMQIHAITHLVNHLPGFASGSNIPNSTEIDQMIETYKSFTRTSTTILIDGKLSDGELREHAGWAFLYVDCGAVIITVAGPSEFAASPLLRAAG</sequence>
<dbReference type="Proteomes" id="UP000230161">
    <property type="component" value="Unassembled WGS sequence"/>
</dbReference>
<gene>
    <name evidence="1" type="ORF">CLV54_1937</name>
</gene>
<comment type="caution">
    <text evidence="1">The sequence shown here is derived from an EMBL/GenBank/DDBJ whole genome shotgun (WGS) entry which is preliminary data.</text>
</comment>
<keyword evidence="2" id="KW-1185">Reference proteome</keyword>
<name>A0A2M9BW15_9MICO</name>
<dbReference type="AlphaFoldDB" id="A0A2M9BW15"/>
<evidence type="ECO:0000313" key="1">
    <source>
        <dbReference type="EMBL" id="PJJ62142.1"/>
    </source>
</evidence>
<accession>A0A2M9BW15</accession>
<reference evidence="1 2" key="1">
    <citation type="submission" date="2017-11" db="EMBL/GenBank/DDBJ databases">
        <title>Genomic Encyclopedia of Archaeal and Bacterial Type Strains, Phase II (KMG-II): From Individual Species to Whole Genera.</title>
        <authorList>
            <person name="Goeker M."/>
        </authorList>
    </citation>
    <scope>NUCLEOTIDE SEQUENCE [LARGE SCALE GENOMIC DNA]</scope>
    <source>
        <strain evidence="1 2">DSM 25625</strain>
    </source>
</reference>
<dbReference type="RefSeq" id="WP_157802899.1">
    <property type="nucleotide sequence ID" value="NZ_PGFB01000003.1"/>
</dbReference>
<organism evidence="1 2">
    <name type="scientific">Compostimonas suwonensis</name>
    <dbReference type="NCBI Taxonomy" id="1048394"/>
    <lineage>
        <taxon>Bacteria</taxon>
        <taxon>Bacillati</taxon>
        <taxon>Actinomycetota</taxon>
        <taxon>Actinomycetes</taxon>
        <taxon>Micrococcales</taxon>
        <taxon>Microbacteriaceae</taxon>
        <taxon>Compostimonas</taxon>
    </lineage>
</organism>
<dbReference type="OrthoDB" id="9801642at2"/>
<dbReference type="EMBL" id="PGFB01000003">
    <property type="protein sequence ID" value="PJJ62142.1"/>
    <property type="molecule type" value="Genomic_DNA"/>
</dbReference>
<proteinExistence type="predicted"/>
<protein>
    <submittedName>
        <fullName evidence="1">Uncharacterized protein</fullName>
    </submittedName>
</protein>